<evidence type="ECO:0000313" key="12">
    <source>
        <dbReference type="Proteomes" id="UP001154078"/>
    </source>
</evidence>
<keyword evidence="4 9" id="KW-0735">Signal-anchor</keyword>
<keyword evidence="5 9" id="KW-1133">Transmembrane helix</keyword>
<dbReference type="GO" id="GO:0005794">
    <property type="term" value="C:Golgi apparatus"/>
    <property type="evidence" value="ECO:0007669"/>
    <property type="project" value="TreeGrafter"/>
</dbReference>
<keyword evidence="6 9" id="KW-0472">Membrane</keyword>
<dbReference type="GO" id="GO:0005886">
    <property type="term" value="C:plasma membrane"/>
    <property type="evidence" value="ECO:0007669"/>
    <property type="project" value="UniProtKB-UniRule"/>
</dbReference>
<dbReference type="Pfam" id="PF04089">
    <property type="entry name" value="BRICHOS"/>
    <property type="match status" value="1"/>
</dbReference>
<evidence type="ECO:0000256" key="1">
    <source>
        <dbReference type="ARBA" id="ARBA00004606"/>
    </source>
</evidence>
<evidence type="ECO:0000256" key="7">
    <source>
        <dbReference type="ARBA" id="ARBA00023157"/>
    </source>
</evidence>
<comment type="subcellular location">
    <subcellularLocation>
        <location evidence="1 9">Membrane</location>
        <topology evidence="1 9">Single-pass type II membrane protein</topology>
    </subcellularLocation>
</comment>
<dbReference type="InterPro" id="IPR007084">
    <property type="entry name" value="BRICHOS_dom"/>
</dbReference>
<dbReference type="GO" id="GO:0042985">
    <property type="term" value="P:negative regulation of amyloid precursor protein biosynthetic process"/>
    <property type="evidence" value="ECO:0007669"/>
    <property type="project" value="TreeGrafter"/>
</dbReference>
<keyword evidence="7" id="KW-1015">Disulfide bond</keyword>
<evidence type="ECO:0000259" key="10">
    <source>
        <dbReference type="SMART" id="SM01039"/>
    </source>
</evidence>
<comment type="similarity">
    <text evidence="2 9">Belongs to the ITM2 family.</text>
</comment>
<accession>A0A9P0AU18</accession>
<gene>
    <name evidence="11" type="ORF">MELIAE_LOCUS1809</name>
</gene>
<dbReference type="Proteomes" id="UP001154078">
    <property type="component" value="Chromosome 1"/>
</dbReference>
<feature type="transmembrane region" description="Helical" evidence="9">
    <location>
        <begin position="39"/>
        <end position="62"/>
    </location>
</feature>
<evidence type="ECO:0000256" key="4">
    <source>
        <dbReference type="ARBA" id="ARBA00022968"/>
    </source>
</evidence>
<dbReference type="AlphaFoldDB" id="A0A9P0AU18"/>
<proteinExistence type="inferred from homology"/>
<evidence type="ECO:0000256" key="8">
    <source>
        <dbReference type="ARBA" id="ARBA00023180"/>
    </source>
</evidence>
<keyword evidence="3 9" id="KW-0812">Transmembrane</keyword>
<dbReference type="PANTHER" id="PTHR10962">
    <property type="entry name" value="INTEGRAL TRANSMEMBRANE PROTEIN 2"/>
    <property type="match status" value="1"/>
</dbReference>
<dbReference type="PANTHER" id="PTHR10962:SF1">
    <property type="entry name" value="INTEGRAL MEMBRANE PROTEIN 2"/>
    <property type="match status" value="1"/>
</dbReference>
<evidence type="ECO:0000256" key="2">
    <source>
        <dbReference type="ARBA" id="ARBA00006794"/>
    </source>
</evidence>
<reference evidence="11" key="1">
    <citation type="submission" date="2021-12" db="EMBL/GenBank/DDBJ databases">
        <authorList>
            <person name="King R."/>
        </authorList>
    </citation>
    <scope>NUCLEOTIDE SEQUENCE</scope>
</reference>
<evidence type="ECO:0000256" key="9">
    <source>
        <dbReference type="RuleBase" id="RU367061"/>
    </source>
</evidence>
<protein>
    <recommendedName>
        <fullName evidence="9">Integral membrane protein 2</fullName>
    </recommendedName>
</protein>
<evidence type="ECO:0000256" key="5">
    <source>
        <dbReference type="ARBA" id="ARBA00022989"/>
    </source>
</evidence>
<evidence type="ECO:0000256" key="3">
    <source>
        <dbReference type="ARBA" id="ARBA00022692"/>
    </source>
</evidence>
<sequence>METSKNIKAMEQLNDVPIVKIKADNACFKKNCKTNRKKICLILSVQITLGLAMAACLAYYNLKTTKLVRSCNSSRFVEKPYNAEKMESFRFFHVQEQTQDGGVRKIDVIKVRDDCTRSFVHDFYLNITAIVDPKTCFIMPINRKFMDLPKSDADLFIKIFTGYYKINSNTLRRTMQVVVAPIEDLTLVGKYVAEECKGKLILMLKKYDRLLKKISTGKDLASMKTTLT</sequence>
<evidence type="ECO:0000313" key="11">
    <source>
        <dbReference type="EMBL" id="CAH0547922.1"/>
    </source>
</evidence>
<keyword evidence="12" id="KW-1185">Reference proteome</keyword>
<feature type="domain" description="BRICHOS" evidence="10">
    <location>
        <begin position="111"/>
        <end position="204"/>
    </location>
</feature>
<organism evidence="11 12">
    <name type="scientific">Brassicogethes aeneus</name>
    <name type="common">Rape pollen beetle</name>
    <name type="synonym">Meligethes aeneus</name>
    <dbReference type="NCBI Taxonomy" id="1431903"/>
    <lineage>
        <taxon>Eukaryota</taxon>
        <taxon>Metazoa</taxon>
        <taxon>Ecdysozoa</taxon>
        <taxon>Arthropoda</taxon>
        <taxon>Hexapoda</taxon>
        <taxon>Insecta</taxon>
        <taxon>Pterygota</taxon>
        <taxon>Neoptera</taxon>
        <taxon>Endopterygota</taxon>
        <taxon>Coleoptera</taxon>
        <taxon>Polyphaga</taxon>
        <taxon>Cucujiformia</taxon>
        <taxon>Nitidulidae</taxon>
        <taxon>Meligethinae</taxon>
        <taxon>Brassicogethes</taxon>
    </lineage>
</organism>
<name>A0A9P0AU18_BRAAE</name>
<dbReference type="SMART" id="SM01039">
    <property type="entry name" value="BRICHOS"/>
    <property type="match status" value="1"/>
</dbReference>
<keyword evidence="8" id="KW-0325">Glycoprotein</keyword>
<keyword evidence="9" id="KW-1003">Cell membrane</keyword>
<evidence type="ECO:0000256" key="6">
    <source>
        <dbReference type="ARBA" id="ARBA00023136"/>
    </source>
</evidence>
<dbReference type="GO" id="GO:0001540">
    <property type="term" value="F:amyloid-beta binding"/>
    <property type="evidence" value="ECO:0007669"/>
    <property type="project" value="TreeGrafter"/>
</dbReference>
<dbReference type="EMBL" id="OV121132">
    <property type="protein sequence ID" value="CAH0547922.1"/>
    <property type="molecule type" value="Genomic_DNA"/>
</dbReference>
<dbReference type="InterPro" id="IPR040145">
    <property type="entry name" value="ITM2"/>
</dbReference>
<dbReference type="GO" id="GO:0070062">
    <property type="term" value="C:extracellular exosome"/>
    <property type="evidence" value="ECO:0007669"/>
    <property type="project" value="TreeGrafter"/>
</dbReference>
<dbReference type="OrthoDB" id="9982095at2759"/>